<evidence type="ECO:0000313" key="13">
    <source>
        <dbReference type="Proteomes" id="UP000887116"/>
    </source>
</evidence>
<evidence type="ECO:0000259" key="11">
    <source>
        <dbReference type="Pfam" id="PF10613"/>
    </source>
</evidence>
<dbReference type="InterPro" id="IPR019594">
    <property type="entry name" value="Glu/Gly-bd"/>
</dbReference>
<keyword evidence="3" id="KW-0812">Transmembrane</keyword>
<keyword evidence="6" id="KW-0472">Membrane</keyword>
<gene>
    <name evidence="12" type="ORF">TNCT_528131</name>
</gene>
<comment type="caution">
    <text evidence="12">The sequence shown here is derived from an EMBL/GenBank/DDBJ whole genome shotgun (WGS) entry which is preliminary data.</text>
</comment>
<dbReference type="AlphaFoldDB" id="A0A8X6M107"/>
<reference evidence="12" key="1">
    <citation type="submission" date="2020-07" db="EMBL/GenBank/DDBJ databases">
        <title>Multicomponent nature underlies the extraordinary mechanical properties of spider dragline silk.</title>
        <authorList>
            <person name="Kono N."/>
            <person name="Nakamura H."/>
            <person name="Mori M."/>
            <person name="Yoshida Y."/>
            <person name="Ohtoshi R."/>
            <person name="Malay A.D."/>
            <person name="Moran D.A.P."/>
            <person name="Tomita M."/>
            <person name="Numata K."/>
            <person name="Arakawa K."/>
        </authorList>
    </citation>
    <scope>NUCLEOTIDE SEQUENCE</scope>
</reference>
<keyword evidence="13" id="KW-1185">Reference proteome</keyword>
<organism evidence="12 13">
    <name type="scientific">Trichonephila clavata</name>
    <name type="common">Joro spider</name>
    <name type="synonym">Nephila clavata</name>
    <dbReference type="NCBI Taxonomy" id="2740835"/>
    <lineage>
        <taxon>Eukaryota</taxon>
        <taxon>Metazoa</taxon>
        <taxon>Ecdysozoa</taxon>
        <taxon>Arthropoda</taxon>
        <taxon>Chelicerata</taxon>
        <taxon>Arachnida</taxon>
        <taxon>Araneae</taxon>
        <taxon>Araneomorphae</taxon>
        <taxon>Entelegynae</taxon>
        <taxon>Araneoidea</taxon>
        <taxon>Nephilidae</taxon>
        <taxon>Trichonephila</taxon>
    </lineage>
</organism>
<keyword evidence="10" id="KW-0407">Ion channel</keyword>
<keyword evidence="2" id="KW-0813">Transport</keyword>
<protein>
    <recommendedName>
        <fullName evidence="11">Ionotropic glutamate receptor L-glutamate and glycine-binding domain-containing protein</fullName>
    </recommendedName>
</protein>
<evidence type="ECO:0000256" key="1">
    <source>
        <dbReference type="ARBA" id="ARBA00004141"/>
    </source>
</evidence>
<comment type="subcellular location">
    <subcellularLocation>
        <location evidence="1">Membrane</location>
        <topology evidence="1">Multi-pass membrane protein</topology>
    </subcellularLocation>
</comment>
<evidence type="ECO:0000256" key="7">
    <source>
        <dbReference type="ARBA" id="ARBA00023170"/>
    </source>
</evidence>
<name>A0A8X6M107_TRICU</name>
<keyword evidence="7" id="KW-0675">Receptor</keyword>
<evidence type="ECO:0000256" key="2">
    <source>
        <dbReference type="ARBA" id="ARBA00022448"/>
    </source>
</evidence>
<evidence type="ECO:0000313" key="12">
    <source>
        <dbReference type="EMBL" id="GFR28017.1"/>
    </source>
</evidence>
<sequence>MKVQGMEVGLIKTIMTKIGVDYETEDEQYGLKLNSGNWTGVIGMLFRGKADIGIANIGILEDKFRSVDFISSYMLEGWYFSYVK</sequence>
<evidence type="ECO:0000256" key="5">
    <source>
        <dbReference type="ARBA" id="ARBA00023065"/>
    </source>
</evidence>
<feature type="domain" description="Ionotropic glutamate receptor L-glutamate and glycine-binding" evidence="11">
    <location>
        <begin position="2"/>
        <end position="77"/>
    </location>
</feature>
<evidence type="ECO:0000256" key="4">
    <source>
        <dbReference type="ARBA" id="ARBA00022989"/>
    </source>
</evidence>
<dbReference type="GO" id="GO:0016020">
    <property type="term" value="C:membrane"/>
    <property type="evidence" value="ECO:0007669"/>
    <property type="project" value="UniProtKB-SubCell"/>
</dbReference>
<evidence type="ECO:0000256" key="6">
    <source>
        <dbReference type="ARBA" id="ARBA00023136"/>
    </source>
</evidence>
<proteinExistence type="predicted"/>
<dbReference type="OrthoDB" id="6422313at2759"/>
<dbReference type="GO" id="GO:0015276">
    <property type="term" value="F:ligand-gated monoatomic ion channel activity"/>
    <property type="evidence" value="ECO:0007669"/>
    <property type="project" value="InterPro"/>
</dbReference>
<dbReference type="Pfam" id="PF10613">
    <property type="entry name" value="Lig_chan-Glu_bd"/>
    <property type="match status" value="1"/>
</dbReference>
<keyword evidence="4" id="KW-1133">Transmembrane helix</keyword>
<keyword evidence="8" id="KW-0325">Glycoprotein</keyword>
<keyword evidence="9" id="KW-1071">Ligand-gated ion channel</keyword>
<dbReference type="Proteomes" id="UP000887116">
    <property type="component" value="Unassembled WGS sequence"/>
</dbReference>
<evidence type="ECO:0000256" key="10">
    <source>
        <dbReference type="ARBA" id="ARBA00023303"/>
    </source>
</evidence>
<dbReference type="SUPFAM" id="SSF53850">
    <property type="entry name" value="Periplasmic binding protein-like II"/>
    <property type="match status" value="1"/>
</dbReference>
<accession>A0A8X6M107</accession>
<evidence type="ECO:0000256" key="8">
    <source>
        <dbReference type="ARBA" id="ARBA00023180"/>
    </source>
</evidence>
<dbReference type="EMBL" id="BMAO01009014">
    <property type="protein sequence ID" value="GFR28017.1"/>
    <property type="molecule type" value="Genomic_DNA"/>
</dbReference>
<dbReference type="Gene3D" id="3.40.190.10">
    <property type="entry name" value="Periplasmic binding protein-like II"/>
    <property type="match status" value="1"/>
</dbReference>
<evidence type="ECO:0000256" key="9">
    <source>
        <dbReference type="ARBA" id="ARBA00023286"/>
    </source>
</evidence>
<keyword evidence="5" id="KW-0406">Ion transport</keyword>
<evidence type="ECO:0000256" key="3">
    <source>
        <dbReference type="ARBA" id="ARBA00022692"/>
    </source>
</evidence>